<dbReference type="KEGG" id="cbut:ATN24_12170"/>
<organism evidence="2 5">
    <name type="scientific">Clostridium butyricum</name>
    <dbReference type="NCBI Taxonomy" id="1492"/>
    <lineage>
        <taxon>Bacteria</taxon>
        <taxon>Bacillati</taxon>
        <taxon>Bacillota</taxon>
        <taxon>Clostridia</taxon>
        <taxon>Eubacteriales</taxon>
        <taxon>Clostridiaceae</taxon>
        <taxon>Clostridium</taxon>
    </lineage>
</organism>
<evidence type="ECO:0000256" key="1">
    <source>
        <dbReference type="SAM" id="Phobius"/>
    </source>
</evidence>
<feature type="transmembrane region" description="Helical" evidence="1">
    <location>
        <begin position="64"/>
        <end position="84"/>
    </location>
</feature>
<reference evidence="3 6" key="3">
    <citation type="submission" date="2020-01" db="EMBL/GenBank/DDBJ databases">
        <title>Genome sequence of a 1,3-propanediol producer, Clostridium butyricum S3.</title>
        <authorList>
            <person name="Zhou J."/>
        </authorList>
    </citation>
    <scope>NUCLEOTIDE SEQUENCE [LARGE SCALE GENOMIC DNA]</scope>
    <source>
        <strain evidence="3 6">S3</strain>
    </source>
</reference>
<dbReference type="GeneID" id="92944651"/>
<gene>
    <name evidence="2" type="ORF">CBU02nite_07910</name>
    <name evidence="4" type="ORF">FF104_10770</name>
    <name evidence="3" type="ORF">GND98_002485</name>
</gene>
<reference evidence="4 7" key="1">
    <citation type="submission" date="2019-05" db="EMBL/GenBank/DDBJ databases">
        <authorList>
            <person name="Schori C."/>
            <person name="Ahrens C."/>
        </authorList>
    </citation>
    <scope>NUCLEOTIDE SEQUENCE [LARGE SCALE GENOMIC DNA]</scope>
    <source>
        <strain evidence="4 7">DSM 10702</strain>
    </source>
</reference>
<feature type="transmembrane region" description="Helical" evidence="1">
    <location>
        <begin position="9"/>
        <end position="26"/>
    </location>
</feature>
<dbReference type="InterPro" id="IPR003425">
    <property type="entry name" value="CCB3/YggT"/>
</dbReference>
<dbReference type="Proteomes" id="UP000515243">
    <property type="component" value="Chromosome 1"/>
</dbReference>
<dbReference type="EMBL" id="WOFV02000004">
    <property type="protein sequence ID" value="NAS16774.1"/>
    <property type="molecule type" value="Genomic_DNA"/>
</dbReference>
<name>A0A0Q0Y8Q9_CLOBU</name>
<evidence type="ECO:0000313" key="6">
    <source>
        <dbReference type="Proteomes" id="UP000474042"/>
    </source>
</evidence>
<evidence type="ECO:0000313" key="7">
    <source>
        <dbReference type="Proteomes" id="UP000515243"/>
    </source>
</evidence>
<keyword evidence="1" id="KW-0812">Transmembrane</keyword>
<dbReference type="Pfam" id="PF02325">
    <property type="entry name" value="CCB3_YggT"/>
    <property type="match status" value="1"/>
</dbReference>
<dbReference type="RefSeq" id="WP_002580583.1">
    <property type="nucleotide sequence ID" value="NZ_AP019716.1"/>
</dbReference>
<sequence length="85" mass="9860">MLIQAISGIFRIIELAILVECISSWIPQMRYNQFMDIVRSITYPILEPCRRLQDKFVSDSPIDFSPILALFLLDIIRGVLISLLY</sequence>
<dbReference type="AlphaFoldDB" id="A0A0Q0Y8Q9"/>
<evidence type="ECO:0000313" key="2">
    <source>
        <dbReference type="EMBL" id="GEQ20285.1"/>
    </source>
</evidence>
<accession>A0A0Q0Y8Q9</accession>
<evidence type="ECO:0000313" key="5">
    <source>
        <dbReference type="Proteomes" id="UP000321089"/>
    </source>
</evidence>
<keyword evidence="1" id="KW-0472">Membrane</keyword>
<reference evidence="2 5" key="2">
    <citation type="submission" date="2019-07" db="EMBL/GenBank/DDBJ databases">
        <title>Whole genome shotgun sequence of Clostridium butyricum NBRC 3858.</title>
        <authorList>
            <person name="Hosoyama A."/>
            <person name="Uohara A."/>
            <person name="Ohji S."/>
            <person name="Ichikawa N."/>
        </authorList>
    </citation>
    <scope>NUCLEOTIDE SEQUENCE [LARGE SCALE GENOMIC DNA]</scope>
    <source>
        <strain evidence="2 5">NBRC 3858</strain>
    </source>
</reference>
<dbReference type="Proteomes" id="UP000321089">
    <property type="component" value="Unassembled WGS sequence"/>
</dbReference>
<dbReference type="EMBL" id="BKBC01000007">
    <property type="protein sequence ID" value="GEQ20285.1"/>
    <property type="molecule type" value="Genomic_DNA"/>
</dbReference>
<proteinExistence type="predicted"/>
<dbReference type="Proteomes" id="UP000474042">
    <property type="component" value="Unassembled WGS sequence"/>
</dbReference>
<dbReference type="GO" id="GO:0016020">
    <property type="term" value="C:membrane"/>
    <property type="evidence" value="ECO:0007669"/>
    <property type="project" value="InterPro"/>
</dbReference>
<evidence type="ECO:0000313" key="4">
    <source>
        <dbReference type="EMBL" id="QMW91424.1"/>
    </source>
</evidence>
<keyword evidence="1" id="KW-1133">Transmembrane helix</keyword>
<evidence type="ECO:0000313" key="3">
    <source>
        <dbReference type="EMBL" id="NAS16774.1"/>
    </source>
</evidence>
<dbReference type="OrthoDB" id="283553at2"/>
<protein>
    <submittedName>
        <fullName evidence="2">YggT family protein</fullName>
    </submittedName>
</protein>
<dbReference type="EMBL" id="CP040626">
    <property type="protein sequence ID" value="QMW91424.1"/>
    <property type="molecule type" value="Genomic_DNA"/>
</dbReference>